<dbReference type="RefSeq" id="WP_058370982.1">
    <property type="nucleotide sequence ID" value="NZ_LNTB01000001.1"/>
</dbReference>
<dbReference type="Pfam" id="PF04981">
    <property type="entry name" value="NMD3"/>
    <property type="match status" value="1"/>
</dbReference>
<keyword evidence="3" id="KW-1185">Reference proteome</keyword>
<name>A0A0V8RW83_PYROC</name>
<evidence type="ECO:0000259" key="1">
    <source>
        <dbReference type="Pfam" id="PF04981"/>
    </source>
</evidence>
<protein>
    <recommendedName>
        <fullName evidence="1">Nmd3 N-terminal domain-containing protein</fullName>
    </recommendedName>
</protein>
<organism evidence="2 3">
    <name type="scientific">Pyrodictium occultum</name>
    <dbReference type="NCBI Taxonomy" id="2309"/>
    <lineage>
        <taxon>Archaea</taxon>
        <taxon>Thermoproteota</taxon>
        <taxon>Thermoprotei</taxon>
        <taxon>Desulfurococcales</taxon>
        <taxon>Pyrodictiaceae</taxon>
        <taxon>Pyrodictium</taxon>
    </lineage>
</organism>
<dbReference type="STRING" id="2309.CF15_06020"/>
<dbReference type="GO" id="GO:0043023">
    <property type="term" value="F:ribosomal large subunit binding"/>
    <property type="evidence" value="ECO:0007669"/>
    <property type="project" value="InterPro"/>
</dbReference>
<sequence>MQLVCIRCGRPLVEGGSVGPLCLECFIETHRILCVPERLEFDYCRYCGSIRIGYKWVEGGELGEASAKFLERHLSEHVEPCVKEVESFRLESVEPLTAPSWRTMYRVVFSARLRGVDRAVRVSYTVEVRAKPTICPACKDARGGDYNVLLQVRGEKPAKLAKVLSPLLESSRQLANSIVDIVEYGDGVDFLLLDRGSASKIVRQLRKYYRVRLGATGEDVGITSRGRLRRRLVLSLHLLEERRR</sequence>
<dbReference type="InterPro" id="IPR039768">
    <property type="entry name" value="Nmd3"/>
</dbReference>
<dbReference type="PANTHER" id="PTHR12746:SF2">
    <property type="entry name" value="60S RIBOSOMAL EXPORT PROTEIN NMD3"/>
    <property type="match status" value="1"/>
</dbReference>
<dbReference type="GO" id="GO:0005737">
    <property type="term" value="C:cytoplasm"/>
    <property type="evidence" value="ECO:0007669"/>
    <property type="project" value="TreeGrafter"/>
</dbReference>
<accession>A0A0V8RW83</accession>
<dbReference type="EMBL" id="LNTB01000001">
    <property type="protein sequence ID" value="KSW12301.1"/>
    <property type="molecule type" value="Genomic_DNA"/>
</dbReference>
<dbReference type="InterPro" id="IPR007064">
    <property type="entry name" value="Nmd3_N"/>
</dbReference>
<feature type="domain" description="Nmd3 N-terminal" evidence="1">
    <location>
        <begin position="5"/>
        <end position="238"/>
    </location>
</feature>
<dbReference type="PANTHER" id="PTHR12746">
    <property type="entry name" value="NONSENSE-MEDIATED MRNA DECAY PROTEIN 3"/>
    <property type="match status" value="1"/>
</dbReference>
<evidence type="ECO:0000313" key="2">
    <source>
        <dbReference type="EMBL" id="KSW12301.1"/>
    </source>
</evidence>
<reference evidence="2 3" key="1">
    <citation type="submission" date="2015-11" db="EMBL/GenBank/DDBJ databases">
        <title>Genome sequence of Pyrodictium occultum PL-19, a marine hyperthermophilic archaeon isolated from Volcano, Italy.</title>
        <authorList>
            <person name="Utturkar S."/>
            <person name="Huber H."/>
            <person name="Leptihn S."/>
            <person name="Brown S."/>
            <person name="Stetter K.O."/>
            <person name="Podar M."/>
        </authorList>
    </citation>
    <scope>NUCLEOTIDE SEQUENCE [LARGE SCALE GENOMIC DNA]</scope>
    <source>
        <strain evidence="2 3">PL-19</strain>
    </source>
</reference>
<comment type="caution">
    <text evidence="2">The sequence shown here is derived from an EMBL/GenBank/DDBJ whole genome shotgun (WGS) entry which is preliminary data.</text>
</comment>
<gene>
    <name evidence="2" type="ORF">CF15_06020</name>
</gene>
<dbReference type="Proteomes" id="UP000053352">
    <property type="component" value="Unassembled WGS sequence"/>
</dbReference>
<proteinExistence type="predicted"/>
<dbReference type="OrthoDB" id="15051at2157"/>
<dbReference type="AlphaFoldDB" id="A0A0V8RW83"/>
<evidence type="ECO:0000313" key="3">
    <source>
        <dbReference type="Proteomes" id="UP000053352"/>
    </source>
</evidence>